<gene>
    <name evidence="2" type="ORF">FEE95_04490</name>
</gene>
<evidence type="ECO:0000313" key="2">
    <source>
        <dbReference type="EMBL" id="TMM58693.1"/>
    </source>
</evidence>
<keyword evidence="3" id="KW-1185">Reference proteome</keyword>
<keyword evidence="1" id="KW-0472">Membrane</keyword>
<accession>A0A5S3PUQ2</accession>
<dbReference type="EMBL" id="VATY01000001">
    <property type="protein sequence ID" value="TMM58693.1"/>
    <property type="molecule type" value="Genomic_DNA"/>
</dbReference>
<sequence length="135" mass="16126">MKEYVEHQVKDKTEKFFRGAFKVIFMIIAAIAFLLLFGYGFMLLWNWLMPEVFGLPNLSYWQGVGILVMAKLLFGNFEGKGHKKHSKKGRKHFRSKMNDACKSDFSKWEFYDEFWEEEGEKAFNDYIERQKNDVQ</sequence>
<feature type="transmembrane region" description="Helical" evidence="1">
    <location>
        <begin position="60"/>
        <end position="77"/>
    </location>
</feature>
<dbReference type="OrthoDB" id="1099872at2"/>
<organism evidence="2 3">
    <name type="scientific">Maribacter algarum</name>
    <name type="common">ex Zhang et al. 2020</name>
    <dbReference type="NCBI Taxonomy" id="2578118"/>
    <lineage>
        <taxon>Bacteria</taxon>
        <taxon>Pseudomonadati</taxon>
        <taxon>Bacteroidota</taxon>
        <taxon>Flavobacteriia</taxon>
        <taxon>Flavobacteriales</taxon>
        <taxon>Flavobacteriaceae</taxon>
        <taxon>Maribacter</taxon>
    </lineage>
</organism>
<dbReference type="Proteomes" id="UP000310314">
    <property type="component" value="Unassembled WGS sequence"/>
</dbReference>
<evidence type="ECO:0000313" key="3">
    <source>
        <dbReference type="Proteomes" id="UP000310314"/>
    </source>
</evidence>
<dbReference type="RefSeq" id="WP_138656626.1">
    <property type="nucleotide sequence ID" value="NZ_VATY01000001.1"/>
</dbReference>
<dbReference type="AlphaFoldDB" id="A0A5S3PUQ2"/>
<protein>
    <submittedName>
        <fullName evidence="2">Uncharacterized protein</fullName>
    </submittedName>
</protein>
<reference evidence="2 3" key="1">
    <citation type="submission" date="2019-05" db="EMBL/GenBank/DDBJ databases">
        <authorList>
            <person name="Zhang J.-Y."/>
            <person name="Feg X."/>
            <person name="Du Z.-J."/>
        </authorList>
    </citation>
    <scope>NUCLEOTIDE SEQUENCE [LARGE SCALE GENOMIC DNA]</scope>
    <source>
        <strain evidence="2 3">RZ26</strain>
    </source>
</reference>
<feature type="transmembrane region" description="Helical" evidence="1">
    <location>
        <begin position="21"/>
        <end position="48"/>
    </location>
</feature>
<evidence type="ECO:0000256" key="1">
    <source>
        <dbReference type="SAM" id="Phobius"/>
    </source>
</evidence>
<name>A0A5S3PUQ2_9FLAO</name>
<proteinExistence type="predicted"/>
<comment type="caution">
    <text evidence="2">The sequence shown here is derived from an EMBL/GenBank/DDBJ whole genome shotgun (WGS) entry which is preliminary data.</text>
</comment>
<keyword evidence="1" id="KW-1133">Transmembrane helix</keyword>
<keyword evidence="1" id="KW-0812">Transmembrane</keyword>